<sequence length="169" mass="18019">MKALTGLTRALVVLVATAGLLGSAGAPAALARDVDQVTVNPSESSVTPMVVDPGRTKRCTDGVTGGIFNAHPANFGQAQKILNAGMPYRSSTQVWQADNNNEVWIYWCWLTDYTGSVAGIDGTNPVVRPAKYYLSDGTLIMFRPTSKSGGYTVDIKSPNNSKPYKIHVA</sequence>
<evidence type="ECO:0000313" key="3">
    <source>
        <dbReference type="Proteomes" id="UP000265419"/>
    </source>
</evidence>
<evidence type="ECO:0000313" key="2">
    <source>
        <dbReference type="EMBL" id="RII40946.1"/>
    </source>
</evidence>
<name>A0A399JEA0_9MICC</name>
<proteinExistence type="predicted"/>
<comment type="caution">
    <text evidence="2">The sequence shown here is derived from an EMBL/GenBank/DDBJ whole genome shotgun (WGS) entry which is preliminary data.</text>
</comment>
<gene>
    <name evidence="2" type="ORF">DWB68_15215</name>
</gene>
<dbReference type="EMBL" id="QQXK01000045">
    <property type="protein sequence ID" value="RII40946.1"/>
    <property type="molecule type" value="Genomic_DNA"/>
</dbReference>
<evidence type="ECO:0008006" key="4">
    <source>
        <dbReference type="Google" id="ProtNLM"/>
    </source>
</evidence>
<reference evidence="2 3" key="1">
    <citation type="submission" date="2018-07" db="EMBL/GenBank/DDBJ databases">
        <title>Arthrobacter sp. nov., isolated from raw cow's milk with high bacterial count.</title>
        <authorList>
            <person name="Hahne J."/>
            <person name="Isele D."/>
            <person name="Lipski A."/>
        </authorList>
    </citation>
    <scope>NUCLEOTIDE SEQUENCE [LARGE SCALE GENOMIC DNA]</scope>
    <source>
        <strain evidence="2 3">JZ R-35</strain>
    </source>
</reference>
<protein>
    <recommendedName>
        <fullName evidence="4">Secreted protein</fullName>
    </recommendedName>
</protein>
<accession>A0A399JEA0</accession>
<keyword evidence="3" id="KW-1185">Reference proteome</keyword>
<evidence type="ECO:0000256" key="1">
    <source>
        <dbReference type="SAM" id="SignalP"/>
    </source>
</evidence>
<keyword evidence="1" id="KW-0732">Signal</keyword>
<dbReference type="Proteomes" id="UP000265419">
    <property type="component" value="Unassembled WGS sequence"/>
</dbReference>
<organism evidence="2 3">
    <name type="scientific">Galactobacter valiniphilus</name>
    <dbReference type="NCBI Taxonomy" id="2676122"/>
    <lineage>
        <taxon>Bacteria</taxon>
        <taxon>Bacillati</taxon>
        <taxon>Actinomycetota</taxon>
        <taxon>Actinomycetes</taxon>
        <taxon>Micrococcales</taxon>
        <taxon>Micrococcaceae</taxon>
        <taxon>Galactobacter</taxon>
    </lineage>
</organism>
<feature type="signal peptide" evidence="1">
    <location>
        <begin position="1"/>
        <end position="28"/>
    </location>
</feature>
<dbReference type="RefSeq" id="WP_119425972.1">
    <property type="nucleotide sequence ID" value="NZ_QQXK01000045.1"/>
</dbReference>
<feature type="chain" id="PRO_5038357372" description="Secreted protein" evidence="1">
    <location>
        <begin position="29"/>
        <end position="169"/>
    </location>
</feature>
<dbReference type="AlphaFoldDB" id="A0A399JEA0"/>